<proteinExistence type="predicted"/>
<sequence length="281" mass="31405">MAGFYNENPFWINKIITSNPNRFGPRRFVGVRKADLEDFLGKLVLTLKKPVEEPTEVGRNVIDIDSKEFRNNGSETDKFSLKTQTTDEVQAKKTYQLKVGKNTTIGGEAGLEVGAKFFNVGGVGISAKGSASRTKTKEEVTTEESTRSLSQVYGIDGKMDVPKNKFVKVRITTYAVSYSAKAELIAEMPYNAYLEVLAPRTDWKGLWGQACWCNKTYITAQDLLQAYTETHNPIVPDRNTGIARVDFTSELLYLGEVTKIDKESEAPISEARPLEEPRDLK</sequence>
<protein>
    <submittedName>
        <fullName evidence="1">Uncharacterized protein</fullName>
    </submittedName>
</protein>
<dbReference type="InParanoid" id="A0A1X7URC2"/>
<accession>A0A1X7URC2</accession>
<dbReference type="Gene3D" id="2.170.15.10">
    <property type="entry name" value="Proaerolysin, chain A, domain 3"/>
    <property type="match status" value="1"/>
</dbReference>
<dbReference type="SUPFAM" id="SSF56973">
    <property type="entry name" value="Aerolisin/ETX pore-forming domain"/>
    <property type="match status" value="1"/>
</dbReference>
<organism evidence="1">
    <name type="scientific">Amphimedon queenslandica</name>
    <name type="common">Sponge</name>
    <dbReference type="NCBI Taxonomy" id="400682"/>
    <lineage>
        <taxon>Eukaryota</taxon>
        <taxon>Metazoa</taxon>
        <taxon>Porifera</taxon>
        <taxon>Demospongiae</taxon>
        <taxon>Heteroscleromorpha</taxon>
        <taxon>Haplosclerida</taxon>
        <taxon>Niphatidae</taxon>
        <taxon>Amphimedon</taxon>
    </lineage>
</organism>
<reference evidence="1" key="1">
    <citation type="submission" date="2017-05" db="UniProtKB">
        <authorList>
            <consortium name="EnsemblMetazoa"/>
        </authorList>
    </citation>
    <scope>IDENTIFICATION</scope>
</reference>
<evidence type="ECO:0000313" key="1">
    <source>
        <dbReference type="EnsemblMetazoa" id="Aqu2.1.29942_001"/>
    </source>
</evidence>
<dbReference type="AlphaFoldDB" id="A0A1X7URC2"/>
<name>A0A1X7URC2_AMPQE</name>
<dbReference type="EnsemblMetazoa" id="Aqu2.1.29942_001">
    <property type="protein sequence ID" value="Aqu2.1.29942_001"/>
    <property type="gene ID" value="Aqu2.1.29942"/>
</dbReference>